<organism evidence="9 10">
    <name type="scientific">Dimargaris verticillata</name>
    <dbReference type="NCBI Taxonomy" id="2761393"/>
    <lineage>
        <taxon>Eukaryota</taxon>
        <taxon>Fungi</taxon>
        <taxon>Fungi incertae sedis</taxon>
        <taxon>Zoopagomycota</taxon>
        <taxon>Kickxellomycotina</taxon>
        <taxon>Dimargaritomycetes</taxon>
        <taxon>Dimargaritales</taxon>
        <taxon>Dimargaritaceae</taxon>
        <taxon>Dimargaris</taxon>
    </lineage>
</organism>
<dbReference type="GO" id="GO:0008168">
    <property type="term" value="F:methyltransferase activity"/>
    <property type="evidence" value="ECO:0007669"/>
    <property type="project" value="InterPro"/>
</dbReference>
<dbReference type="InterPro" id="IPR015324">
    <property type="entry name" value="Ribosomal_Rsm22-like"/>
</dbReference>
<keyword evidence="3" id="KW-0809">Transit peptide</keyword>
<proteinExistence type="predicted"/>
<dbReference type="OrthoDB" id="421327at2759"/>
<evidence type="ECO:0000256" key="6">
    <source>
        <dbReference type="ARBA" id="ARBA00023128"/>
    </source>
</evidence>
<evidence type="ECO:0000256" key="4">
    <source>
        <dbReference type="ARBA" id="ARBA00023004"/>
    </source>
</evidence>
<dbReference type="Proteomes" id="UP001151582">
    <property type="component" value="Unassembled WGS sequence"/>
</dbReference>
<dbReference type="EMBL" id="JANBQB010000527">
    <property type="protein sequence ID" value="KAJ1975426.1"/>
    <property type="molecule type" value="Genomic_DNA"/>
</dbReference>
<keyword evidence="5" id="KW-0411">Iron-sulfur</keyword>
<keyword evidence="4" id="KW-0408">Iron</keyword>
<comment type="caution">
    <text evidence="9">The sequence shown here is derived from an EMBL/GenBank/DDBJ whole genome shotgun (WGS) entry which is preliminary data.</text>
</comment>
<accession>A0A9W8B544</accession>
<evidence type="ECO:0000256" key="8">
    <source>
        <dbReference type="SAM" id="MobiDB-lite"/>
    </source>
</evidence>
<dbReference type="GO" id="GO:0006412">
    <property type="term" value="P:translation"/>
    <property type="evidence" value="ECO:0007669"/>
    <property type="project" value="InterPro"/>
</dbReference>
<dbReference type="AlphaFoldDB" id="A0A9W8B544"/>
<keyword evidence="10" id="KW-1185">Reference proteome</keyword>
<protein>
    <submittedName>
        <fullName evidence="9">37S ribosomal protein S22</fullName>
    </submittedName>
</protein>
<reference evidence="9" key="1">
    <citation type="submission" date="2022-07" db="EMBL/GenBank/DDBJ databases">
        <title>Phylogenomic reconstructions and comparative analyses of Kickxellomycotina fungi.</title>
        <authorList>
            <person name="Reynolds N.K."/>
            <person name="Stajich J.E."/>
            <person name="Barry K."/>
            <person name="Grigoriev I.V."/>
            <person name="Crous P."/>
            <person name="Smith M.E."/>
        </authorList>
    </citation>
    <scope>NUCLEOTIDE SEQUENCE</scope>
    <source>
        <strain evidence="9">RSA 567</strain>
    </source>
</reference>
<evidence type="ECO:0000313" key="10">
    <source>
        <dbReference type="Proteomes" id="UP001151582"/>
    </source>
</evidence>
<dbReference type="PANTHER" id="PTHR13184:SF5">
    <property type="entry name" value="METHYLTRANSFERASE-LIKE PROTEIN 17, MITOCHONDRIAL"/>
    <property type="match status" value="1"/>
</dbReference>
<sequence>MPLPVFCRHPSAAGKTIYGFAWGSARSSSGYPQTILRAFGASAPAHARRARARPAKKVVIAKPSPTVDVEALKEAIHAKKRERLLPTGSPIRDAGKLGTSDEWDQAVAQYGVQTAKLPLQLPVADGTISEKISTDIPARPERLSPEARLGKKYQGLVTLPPWLQNAVQEHLTTVDKNHLRHHTLRLLDALRSTCGVAKESLFDLRRRKSQAVARQAQDDDGEVWEDGNEADGGIDRSPQSTAPAKVRSEPALKPLVPHVLTYGADEVNAYLAARLIPHYGAVANVFQELRTRLPDFQPHSVLDFGTGPGTAMWAALEAWDTGTIQRLLGVDISEAMLESVERSWKAHPSQLAKSNGPLTPTIELQRYFSYHPNKPRHQLVISAFTLGELPTDALRESTLKLLWDQTDDVLVLIDRGTKQGFQTMLRMRDWFIQQAKPSSEAVTPVTASATDTPQTSTVPHQTPWHFVAPCPHERACPLQNKMEWCHFSQQIQRPHFMMQAKKCKRNHEDIKYSYLVVRRGARPTAKFVTTADPTHKTFLTRAYSWPRLVFPSLKRGGHVTIDSCTPQGSIQRETFVKSDGKQVYKDARKLMWGDLLPHTARISHDRPMRIDHGTSETANSAPLPQSALPHQRVPGNLPKASSSLLRKRRSKADKVVNLAESEISSTGT</sequence>
<dbReference type="SUPFAM" id="SSF53335">
    <property type="entry name" value="S-adenosyl-L-methionine-dependent methyltransferases"/>
    <property type="match status" value="1"/>
</dbReference>
<keyword evidence="2" id="KW-0479">Metal-binding</keyword>
<dbReference type="InterPro" id="IPR052571">
    <property type="entry name" value="Mt_RNA_Methyltransferase"/>
</dbReference>
<dbReference type="PANTHER" id="PTHR13184">
    <property type="entry name" value="37S RIBOSOMAL PROTEIN S22"/>
    <property type="match status" value="1"/>
</dbReference>
<comment type="subcellular location">
    <subcellularLocation>
        <location evidence="1">Mitochondrion</location>
    </subcellularLocation>
</comment>
<name>A0A9W8B544_9FUNG</name>
<feature type="compositionally biased region" description="Acidic residues" evidence="8">
    <location>
        <begin position="218"/>
        <end position="229"/>
    </location>
</feature>
<dbReference type="GO" id="GO:0003735">
    <property type="term" value="F:structural constituent of ribosome"/>
    <property type="evidence" value="ECO:0007669"/>
    <property type="project" value="TreeGrafter"/>
</dbReference>
<gene>
    <name evidence="9" type="primary">RSM22</name>
    <name evidence="9" type="ORF">H4R34_004335</name>
</gene>
<dbReference type="GO" id="GO:0051536">
    <property type="term" value="F:iron-sulfur cluster binding"/>
    <property type="evidence" value="ECO:0007669"/>
    <property type="project" value="UniProtKB-KW"/>
</dbReference>
<evidence type="ECO:0000256" key="3">
    <source>
        <dbReference type="ARBA" id="ARBA00022946"/>
    </source>
</evidence>
<keyword evidence="6" id="KW-0496">Mitochondrion</keyword>
<evidence type="ECO:0000313" key="9">
    <source>
        <dbReference type="EMBL" id="KAJ1975426.1"/>
    </source>
</evidence>
<dbReference type="InterPro" id="IPR029063">
    <property type="entry name" value="SAM-dependent_MTases_sf"/>
</dbReference>
<keyword evidence="9" id="KW-0689">Ribosomal protein</keyword>
<feature type="region of interest" description="Disordered" evidence="8">
    <location>
        <begin position="213"/>
        <end position="247"/>
    </location>
</feature>
<keyword evidence="9" id="KW-0687">Ribonucleoprotein</keyword>
<evidence type="ECO:0000256" key="1">
    <source>
        <dbReference type="ARBA" id="ARBA00004173"/>
    </source>
</evidence>
<comment type="function">
    <text evidence="7">Mitochondrial ribosome (mitoribosome) assembly factor. Binds at the interface of the head and body domains of the mitochondrial small ribosomal subunit (mt-SSU), occluding the mRNA channel and preventing compaction of the head domain towards the body. Probable inactive methyltransferase: retains the characteristic folding and ability to bind S-adenosyl-L-methionine, but it probably lost its methyltransferase activity.</text>
</comment>
<dbReference type="GO" id="GO:0005763">
    <property type="term" value="C:mitochondrial small ribosomal subunit"/>
    <property type="evidence" value="ECO:0007669"/>
    <property type="project" value="TreeGrafter"/>
</dbReference>
<feature type="region of interest" description="Disordered" evidence="8">
    <location>
        <begin position="603"/>
        <end position="668"/>
    </location>
</feature>
<dbReference type="GO" id="GO:0046872">
    <property type="term" value="F:metal ion binding"/>
    <property type="evidence" value="ECO:0007669"/>
    <property type="project" value="UniProtKB-KW"/>
</dbReference>
<dbReference type="Gene3D" id="3.40.50.150">
    <property type="entry name" value="Vaccinia Virus protein VP39"/>
    <property type="match status" value="1"/>
</dbReference>
<dbReference type="Pfam" id="PF09243">
    <property type="entry name" value="Rsm22"/>
    <property type="match status" value="1"/>
</dbReference>
<evidence type="ECO:0000256" key="2">
    <source>
        <dbReference type="ARBA" id="ARBA00022723"/>
    </source>
</evidence>
<evidence type="ECO:0000256" key="7">
    <source>
        <dbReference type="ARBA" id="ARBA00045681"/>
    </source>
</evidence>
<evidence type="ECO:0000256" key="5">
    <source>
        <dbReference type="ARBA" id="ARBA00023014"/>
    </source>
</evidence>
<feature type="compositionally biased region" description="Basic and acidic residues" evidence="8">
    <location>
        <begin position="603"/>
        <end position="614"/>
    </location>
</feature>